<reference evidence="3 4" key="1">
    <citation type="submission" date="2023-01" db="EMBL/GenBank/DDBJ databases">
        <title>Cultivation and genomic characterization of new, ubiquitous marine nitrite-oxidizing bacteria from the Nitrospirales.</title>
        <authorList>
            <person name="Mueller A.J."/>
            <person name="Daebeler A."/>
            <person name="Herbold C.W."/>
            <person name="Kirkegaard R.H."/>
            <person name="Daims H."/>
        </authorList>
    </citation>
    <scope>NUCLEOTIDE SEQUENCE [LARGE SCALE GENOMIC DNA]</scope>
    <source>
        <strain evidence="3 4">VA</strain>
    </source>
</reference>
<gene>
    <name evidence="3" type="ORF">PP769_13845</name>
</gene>
<dbReference type="Pfam" id="PF14518">
    <property type="entry name" value="Haem_oxygenas_2"/>
    <property type="match status" value="1"/>
</dbReference>
<dbReference type="Gene3D" id="1.20.910.10">
    <property type="entry name" value="Heme oxygenase-like"/>
    <property type="match status" value="1"/>
</dbReference>
<dbReference type="SMART" id="SM01236">
    <property type="entry name" value="Haem_oxygenase_2"/>
    <property type="match status" value="1"/>
</dbReference>
<dbReference type="RefSeq" id="WP_312641097.1">
    <property type="nucleotide sequence ID" value="NZ_CP116967.1"/>
</dbReference>
<protein>
    <submittedName>
        <fullName evidence="3">Iron-containing redox enzyme family protein</fullName>
    </submittedName>
</protein>
<sequence length="255" mass="29397">MSGFYREMREFVLHHGAINNSYLNWFKKGDASDEELHAFAVEFYNFARFFPKILVAQLVNTEDESVAEELTRVLYSELGEGNPENRHELLYRHFLRSIDIDLHQALTTPMMPSTRAYIEGLEELYSSGLHEQALGASFGLENMAITMWDHLIPGLQSLRRQRLPGLDMRYFTFHRELESTHEEAMVHAVAAMEGHGSAQGTLSTQERQDFHDGVRQVLNFLEGFWLGLEHQRTMKNPNHNGAHSRNRHVTLGDAR</sequence>
<evidence type="ECO:0000256" key="2">
    <source>
        <dbReference type="SAM" id="MobiDB-lite"/>
    </source>
</evidence>
<dbReference type="Proteomes" id="UP001302719">
    <property type="component" value="Chromosome"/>
</dbReference>
<dbReference type="KEGG" id="nall:PP769_13845"/>
<dbReference type="EMBL" id="CP116967">
    <property type="protein sequence ID" value="WNM57052.1"/>
    <property type="molecule type" value="Genomic_DNA"/>
</dbReference>
<dbReference type="GO" id="GO:0016491">
    <property type="term" value="F:oxidoreductase activity"/>
    <property type="evidence" value="ECO:0007669"/>
    <property type="project" value="UniProtKB-KW"/>
</dbReference>
<proteinExistence type="predicted"/>
<dbReference type="InterPro" id="IPR039068">
    <property type="entry name" value="PqqC-like"/>
</dbReference>
<dbReference type="AlphaFoldDB" id="A0AA96G9S1"/>
<dbReference type="SUPFAM" id="SSF48613">
    <property type="entry name" value="Heme oxygenase-like"/>
    <property type="match status" value="1"/>
</dbReference>
<name>A0AA96G9S1_9BACT</name>
<keyword evidence="4" id="KW-1185">Reference proteome</keyword>
<evidence type="ECO:0000256" key="1">
    <source>
        <dbReference type="ARBA" id="ARBA00023002"/>
    </source>
</evidence>
<evidence type="ECO:0000313" key="4">
    <source>
        <dbReference type="Proteomes" id="UP001302719"/>
    </source>
</evidence>
<dbReference type="PANTHER" id="PTHR40279:SF3">
    <property type="entry name" value="4-AMINOBENZOATE SYNTHASE"/>
    <property type="match status" value="1"/>
</dbReference>
<evidence type="ECO:0000313" key="3">
    <source>
        <dbReference type="EMBL" id="WNM57052.1"/>
    </source>
</evidence>
<organism evidence="3 4">
    <name type="scientific">Candidatus Nitrospira allomarina</name>
    <dbReference type="NCBI Taxonomy" id="3020900"/>
    <lineage>
        <taxon>Bacteria</taxon>
        <taxon>Pseudomonadati</taxon>
        <taxon>Nitrospirota</taxon>
        <taxon>Nitrospiria</taxon>
        <taxon>Nitrospirales</taxon>
        <taxon>Nitrospiraceae</taxon>
        <taxon>Nitrospira</taxon>
    </lineage>
</organism>
<dbReference type="PANTHER" id="PTHR40279">
    <property type="entry name" value="PQQC-LIKE PROTEIN"/>
    <property type="match status" value="1"/>
</dbReference>
<keyword evidence="1" id="KW-0560">Oxidoreductase</keyword>
<accession>A0AA96G9S1</accession>
<dbReference type="InterPro" id="IPR016084">
    <property type="entry name" value="Haem_Oase-like_multi-hlx"/>
</dbReference>
<feature type="region of interest" description="Disordered" evidence="2">
    <location>
        <begin position="234"/>
        <end position="255"/>
    </location>
</feature>